<dbReference type="NCBIfam" id="TIGR00172">
    <property type="entry name" value="maf"/>
    <property type="match status" value="1"/>
</dbReference>
<dbReference type="PIRSF" id="PIRSF006305">
    <property type="entry name" value="Maf"/>
    <property type="match status" value="1"/>
</dbReference>
<dbReference type="GO" id="GO:0005737">
    <property type="term" value="C:cytoplasm"/>
    <property type="evidence" value="ECO:0007669"/>
    <property type="project" value="UniProtKB-SubCell"/>
</dbReference>
<evidence type="ECO:0000256" key="1">
    <source>
        <dbReference type="ARBA" id="ARBA00001968"/>
    </source>
</evidence>
<dbReference type="InterPro" id="IPR003697">
    <property type="entry name" value="Maf-like"/>
</dbReference>
<dbReference type="EC" id="3.6.1.9" evidence="3"/>
<dbReference type="RefSeq" id="WP_163067097.1">
    <property type="nucleotide sequence ID" value="NZ_CP048649.1"/>
</dbReference>
<evidence type="ECO:0000313" key="5">
    <source>
        <dbReference type="Proteomes" id="UP000466848"/>
    </source>
</evidence>
<comment type="function">
    <text evidence="3">Nucleoside triphosphate pyrophosphatase that hydrolyzes dTTP and UTP. May have a dual role in cell division arrest and in preventing the incorporation of modified nucleotides into cellular nucleic acids.</text>
</comment>
<comment type="cofactor">
    <cofactor evidence="1 3">
        <name>a divalent metal cation</name>
        <dbReference type="ChEBI" id="CHEBI:60240"/>
    </cofactor>
</comment>
<comment type="catalytic activity">
    <reaction evidence="3">
        <text>UTP + H2O = UMP + diphosphate + H(+)</text>
        <dbReference type="Rhea" id="RHEA:29395"/>
        <dbReference type="ChEBI" id="CHEBI:15377"/>
        <dbReference type="ChEBI" id="CHEBI:15378"/>
        <dbReference type="ChEBI" id="CHEBI:33019"/>
        <dbReference type="ChEBI" id="CHEBI:46398"/>
        <dbReference type="ChEBI" id="CHEBI:57865"/>
        <dbReference type="EC" id="3.6.1.9"/>
    </reaction>
</comment>
<evidence type="ECO:0000256" key="3">
    <source>
        <dbReference type="HAMAP-Rule" id="MF_00528"/>
    </source>
</evidence>
<protein>
    <recommendedName>
        <fullName evidence="3">dTTP/UTP pyrophosphatase</fullName>
        <shortName evidence="3">dTTPase/UTPase</shortName>
        <ecNumber evidence="3">3.6.1.9</ecNumber>
    </recommendedName>
    <alternativeName>
        <fullName evidence="3">Nucleoside triphosphate pyrophosphatase</fullName>
    </alternativeName>
    <alternativeName>
        <fullName evidence="3">Nucleotide pyrophosphatase</fullName>
        <shortName evidence="3">Nucleotide PPase</shortName>
    </alternativeName>
</protein>
<comment type="similarity">
    <text evidence="3">Belongs to the Maf family. YhdE subfamily.</text>
</comment>
<keyword evidence="2 3" id="KW-0378">Hydrolase</keyword>
<dbReference type="PANTHER" id="PTHR43213">
    <property type="entry name" value="BIFUNCTIONAL DTTP/UTP PYROPHOSPHATASE/METHYLTRANSFERASE PROTEIN-RELATED"/>
    <property type="match status" value="1"/>
</dbReference>
<accession>A0A858BW90</accession>
<dbReference type="Gene3D" id="3.90.950.10">
    <property type="match status" value="1"/>
</dbReference>
<dbReference type="CDD" id="cd00555">
    <property type="entry name" value="Maf"/>
    <property type="match status" value="1"/>
</dbReference>
<dbReference type="SUPFAM" id="SSF52972">
    <property type="entry name" value="ITPase-like"/>
    <property type="match status" value="1"/>
</dbReference>
<comment type="caution">
    <text evidence="3">Lacks conserved residue(s) required for the propagation of feature annotation.</text>
</comment>
<feature type="site" description="Important for substrate specificity" evidence="3">
    <location>
        <position position="77"/>
    </location>
</feature>
<keyword evidence="3" id="KW-0546">Nucleotide metabolism</keyword>
<keyword evidence="3" id="KW-0963">Cytoplasm</keyword>
<dbReference type="InterPro" id="IPR029001">
    <property type="entry name" value="ITPase-like_fam"/>
</dbReference>
<dbReference type="Proteomes" id="UP000466848">
    <property type="component" value="Chromosome"/>
</dbReference>
<dbReference type="HAMAP" id="MF_00528">
    <property type="entry name" value="Maf"/>
    <property type="match status" value="1"/>
</dbReference>
<feature type="site" description="Important for substrate specificity" evidence="3">
    <location>
        <position position="14"/>
    </location>
</feature>
<dbReference type="PANTHER" id="PTHR43213:SF5">
    <property type="entry name" value="BIFUNCTIONAL DTTP_UTP PYROPHOSPHATASE_METHYLTRANSFERASE PROTEIN-RELATED"/>
    <property type="match status" value="1"/>
</dbReference>
<gene>
    <name evidence="4" type="primary">maf</name>
    <name evidence="4" type="ORF">Ami103574_11225</name>
</gene>
<keyword evidence="5" id="KW-1185">Reference proteome</keyword>
<reference evidence="4 5" key="1">
    <citation type="submission" date="2020-02" db="EMBL/GenBank/DDBJ databases">
        <authorList>
            <person name="Kim Y.B."/>
            <person name="Roh S.W."/>
        </authorList>
    </citation>
    <scope>NUCLEOTIDE SEQUENCE [LARGE SCALE GENOMIC DNA]</scope>
    <source>
        <strain evidence="4 5">DSM 103574</strain>
    </source>
</reference>
<name>A0A858BW90_9FIRM</name>
<dbReference type="KEGG" id="abut:Ami103574_11225"/>
<evidence type="ECO:0000256" key="2">
    <source>
        <dbReference type="ARBA" id="ARBA00022801"/>
    </source>
</evidence>
<proteinExistence type="inferred from homology"/>
<dbReference type="GO" id="GO:0009117">
    <property type="term" value="P:nucleotide metabolic process"/>
    <property type="evidence" value="ECO:0007669"/>
    <property type="project" value="UniProtKB-KW"/>
</dbReference>
<feature type="site" description="Important for substrate specificity" evidence="3">
    <location>
        <position position="160"/>
    </location>
</feature>
<sequence length="194" mass="21832">MFKENVILASSSPRRIDMMRQHGIQPIIMPADVDETIPEGAGMADAVMYLALKKALFVEEKVLSSDHNNPVIVAADTVVYSDKIIGKPKNRQDAYDILWDLKGKSHFVATGVCLLQAGTSIRHCFCEVTKVFFKDFTTQELNAYLDTPEPYDKAGAYAIQGEFGRYVDHIEGDLDNVIGFPWKRIEKEAEKLFK</sequence>
<evidence type="ECO:0000313" key="4">
    <source>
        <dbReference type="EMBL" id="QIB69857.1"/>
    </source>
</evidence>
<organism evidence="4 5">
    <name type="scientific">Aminipila butyrica</name>
    <dbReference type="NCBI Taxonomy" id="433296"/>
    <lineage>
        <taxon>Bacteria</taxon>
        <taxon>Bacillati</taxon>
        <taxon>Bacillota</taxon>
        <taxon>Clostridia</taxon>
        <taxon>Peptostreptococcales</taxon>
        <taxon>Anaerovoracaceae</taxon>
        <taxon>Aminipila</taxon>
    </lineage>
</organism>
<dbReference type="EMBL" id="CP048649">
    <property type="protein sequence ID" value="QIB69857.1"/>
    <property type="molecule type" value="Genomic_DNA"/>
</dbReference>
<comment type="catalytic activity">
    <reaction evidence="3">
        <text>dTTP + H2O = dTMP + diphosphate + H(+)</text>
        <dbReference type="Rhea" id="RHEA:28534"/>
        <dbReference type="ChEBI" id="CHEBI:15377"/>
        <dbReference type="ChEBI" id="CHEBI:15378"/>
        <dbReference type="ChEBI" id="CHEBI:33019"/>
        <dbReference type="ChEBI" id="CHEBI:37568"/>
        <dbReference type="ChEBI" id="CHEBI:63528"/>
        <dbReference type="EC" id="3.6.1.9"/>
    </reaction>
</comment>
<comment type="subcellular location">
    <subcellularLocation>
        <location evidence="3">Cytoplasm</location>
    </subcellularLocation>
</comment>
<feature type="active site" description="Proton acceptor" evidence="3">
    <location>
        <position position="76"/>
    </location>
</feature>
<dbReference type="AlphaFoldDB" id="A0A858BW90"/>
<dbReference type="GO" id="GO:0047429">
    <property type="term" value="F:nucleoside triphosphate diphosphatase activity"/>
    <property type="evidence" value="ECO:0007669"/>
    <property type="project" value="UniProtKB-EC"/>
</dbReference>
<dbReference type="Pfam" id="PF02545">
    <property type="entry name" value="Maf"/>
    <property type="match status" value="1"/>
</dbReference>